<evidence type="ECO:0000256" key="5">
    <source>
        <dbReference type="RuleBase" id="RU362124"/>
    </source>
</evidence>
<feature type="coiled-coil region" evidence="6">
    <location>
        <begin position="1173"/>
        <end position="1211"/>
    </location>
</feature>
<dbReference type="PROSITE" id="PS00715">
    <property type="entry name" value="SIGMA70_1"/>
    <property type="match status" value="1"/>
</dbReference>
<dbReference type="Pfam" id="PF04539">
    <property type="entry name" value="Sigma70_r3"/>
    <property type="match status" value="1"/>
</dbReference>
<dbReference type="Gene3D" id="1.10.601.10">
    <property type="entry name" value="RNA Polymerase Primary Sigma Factor"/>
    <property type="match status" value="1"/>
</dbReference>
<accession>A0ABX2D4F5</accession>
<sequence length="2399" mass="274986">MRSLYHKLNSQKALLDEWLSVDFLFQFTGTEIADNDQFVEFDTSSGESAFFTSYLFFAIALQRSAYTIQQLDGIVREINKIFQMPAIVLFQHGETLTFSMINRRQHKRNESKDVLGKIKHIKDIPFDSPTNSHLKMLFEIFLAQLHKNHGFSNFDEFHEAWHKTIPDSIKFKKERLPPDSLRVYLQEIGRIPMLKADEEIELARKIAELELEGSRKAKDKMVESNLRLVVSIAKKYQNRGLDFLDLIQEGNLGLIRAVEKFDCTKGYRFSTYAYWWIRQEITRAIADQSRTIRLPVHLCETISRIKKTTKLLSQEFGRTPKMEEVADCLKMTTAKLRLVIESDQPIISLDTRMGNEEGSTLGELIEFDGETPEGYIFKINQRRDIESVLNTLSSRECEVIRMRFGLDDGRDKSLQEIGNIFNLTRERIRQIEAKALLRLRHPNRNSILKECIRPTNIYETQTKRPIAQPMQPRQFNIPENLSRSHCDTFLQEPVGDKIVDIANMTEPLIPFNNFIEESNIEQTKLAQTYLSKTDGNENNLTYAILNDHNFHIAEQTENDLNGVIKPMVQNSADLLKQLTALEDVFSQLEARLSEASRKLLDPGIPISQKLIQELEESRKNFIQLRDKALELAEYLAVSPMLKAEEIASLADIMSVLERVDFAEKQKSAIALVRDSALRVLERILAIAHRVESNFPSLLECQDKARELQRAISESQEYDLHPDTKLLADGNHPFSKLLTLIAELEEADEERLDSLHDAVSESFGRTLAMAAVRGKLIIQSEAIPDLPALCTNNNLEETSLVEGPEPETVPILKKPLLAELNAVLIEEAIAQPTTENIPDIPPTEAPTATHINHQNSENKQGKEVDQQGNKKREEKQSLYSFSPNDTAQKIAQSILDDPDRERPAVLRDLVWRLIFEQKLSLAFHLARCFEKQYSNFEPHLPPQLIRAVLLGQNLRYDVGYGKLANLLKDDFTSYSASYLLPEKSEWNQAVSLLLAAAALRPSLLAPNTGASHLFQELQFGKAGLDKLYDYCQIIAQHGDRQRALDTKAIKKAKTLAALQKDLDDLYIKIEDWWSQAPQQDLIYGHAKKVWVEWLNPGELFYTLWLPIKQKDLSQLPFLKEKIERLSNESNLDGEIQRTERKLRRPKGTGTITGKALIQLRSRARQFLNWVGRWVKEQESRLAESENYLQKEAKQLKQDIENLQDTVLKELDTFEATKPPVFILAGIACCRKAVEDIGNIFDPDTELPTAEPYLKHILHADLLRMPSIPINDAWELDIANAEAGIDGILELVKNDIWDWQQAFDLHSYLCSSKAVGNHEATAQIIEYLELYPEPKIDLAQLKDLRNNRIEDCQGILQEQVETTSKQLESAVAFGLLRETDRSAYAAQIESIKNAHVTTRRFSEKIELLRAIGQGISAKRQEQIDRVSEELESLQQTGIADADRTRICSVLEQGDILTAKEYISMLQERRSLPEPEEKRDAFKDFFEHKYAAIEKVLEECDRDRQKKQDLIPNISKGKSIAKIQIPQGTQAKKAADMLDAWFAAKGRKQEITEKDARQILSNLGFNITSLTFKKSGQNTWIDVNAEPIFDQNRCPVSAYGSAAKGHYRILCVWDRPNEQDLLNAVGETALGGPIFVFHFGRMTEKKRRDLADLCRQRRSTFIVIDDVLMLYLCGEQKTRLPVLFDCTLPFTFLEPYKTAAGEVPPEMFYGRVRERESIIDPLGSCLIYGGRQLGKTVLLKYVHRTFHGTDAGRNALFLDIKEIGRNQALDKIWDLLNGELDKLKIPDTNRRNSVRESSLLRIKNWLELDKQRRFLLLLDEADNFLEADGKEDFLRCDELRKLMMETDRRFKVVFAGLHNVLRTTRQANHPLAHFGRPICIGPLLNNGEMRAATALVERPLASLGYRFESLDLIPRILWQTNYYPSLIQLYCEQLLKHITNPDVPTFDPKISPPYVITSRHVEEAYQSQDLRNNIRDRFKLTLGLDKRYEVIAYSIADGSQEDETGMEDGFSVSWIREQVLYWWSDGFAGRSSEDEILALLEEMVGLGVLRETNPGYFTLRSSNLALLMGTQPEIEAELLRPREAPPEYEPATFRSPLVKNKADSRRSPLTVQQESELLRREYGVSIIFGCQAAGIDDLRVFMEAAFSKKDCKIHYLENLSELSDFSQRLTEISNRRKKDTTTLVVVSPTTPWSKDWVDEAIKKIKRLKKEDSFIQLAFVAEPQKVGQLVNYSSRGFDYFKEVRFFSLKPWHDAALRHWLEDAKLPSGLEVRKKITEVTGNWSNLLQEFYQFSQLNPHRWQDSLGELKHQFNNSEKLINSMGFDGCEPQRILVMRTLAEWGEAAAVEELIEVLDDVSPEIVKQTLRWAEILSLVSHLGNQKQDGKDYWQIDPVVGRLLKSMAE</sequence>
<evidence type="ECO:0000259" key="9">
    <source>
        <dbReference type="PROSITE" id="PS00716"/>
    </source>
</evidence>
<dbReference type="Gene3D" id="1.10.10.10">
    <property type="entry name" value="Winged helix-like DNA-binding domain superfamily/Winged helix DNA-binding domain"/>
    <property type="match status" value="2"/>
</dbReference>
<dbReference type="NCBIfam" id="TIGR02937">
    <property type="entry name" value="sigma70-ECF"/>
    <property type="match status" value="1"/>
</dbReference>
<feature type="domain" description="RNA polymerase sigma-70" evidence="8">
    <location>
        <begin position="245"/>
        <end position="258"/>
    </location>
</feature>
<dbReference type="SUPFAM" id="SSF88946">
    <property type="entry name" value="Sigma2 domain of RNA polymerase sigma factors"/>
    <property type="match status" value="1"/>
</dbReference>
<proteinExistence type="inferred from homology"/>
<dbReference type="CDD" id="cd06171">
    <property type="entry name" value="Sigma70_r4"/>
    <property type="match status" value="1"/>
</dbReference>
<comment type="function">
    <text evidence="5">Sigma factors are initiation factors that promote the attachment of RNA polymerase to specific initiation sites and are then released.</text>
</comment>
<evidence type="ECO:0000313" key="10">
    <source>
        <dbReference type="EMBL" id="NQE37053.1"/>
    </source>
</evidence>
<dbReference type="Gene3D" id="3.40.50.300">
    <property type="entry name" value="P-loop containing nucleotide triphosphate hydrolases"/>
    <property type="match status" value="1"/>
</dbReference>
<feature type="domain" description="RNA polymerase sigma-70" evidence="9">
    <location>
        <begin position="413"/>
        <end position="439"/>
    </location>
</feature>
<dbReference type="PANTHER" id="PTHR30603:SF62">
    <property type="entry name" value="RNA POLYMERASE SIGMA FACTOR SIGA"/>
    <property type="match status" value="1"/>
</dbReference>
<feature type="compositionally biased region" description="Polar residues" evidence="7">
    <location>
        <begin position="848"/>
        <end position="857"/>
    </location>
</feature>
<dbReference type="Pfam" id="PF04542">
    <property type="entry name" value="Sigma70_r2"/>
    <property type="match status" value="1"/>
</dbReference>
<dbReference type="Proteomes" id="UP000702425">
    <property type="component" value="Unassembled WGS sequence"/>
</dbReference>
<dbReference type="InterPro" id="IPR050239">
    <property type="entry name" value="Sigma-70_RNA_pol_init_factors"/>
</dbReference>
<evidence type="ECO:0000256" key="2">
    <source>
        <dbReference type="ARBA" id="ARBA00023082"/>
    </source>
</evidence>
<dbReference type="InterPro" id="IPR014284">
    <property type="entry name" value="RNA_pol_sigma-70_dom"/>
</dbReference>
<feature type="region of interest" description="Disordered" evidence="7">
    <location>
        <begin position="832"/>
        <end position="881"/>
    </location>
</feature>
<keyword evidence="1 5" id="KW-0805">Transcription regulation</keyword>
<comment type="caution">
    <text evidence="10">The sequence shown here is derived from an EMBL/GenBank/DDBJ whole genome shotgun (WGS) entry which is preliminary data.</text>
</comment>
<dbReference type="PRINTS" id="PR00046">
    <property type="entry name" value="SIGMA70FCT"/>
</dbReference>
<dbReference type="RefSeq" id="WP_246276963.1">
    <property type="nucleotide sequence ID" value="NZ_CAWPPK010000014.1"/>
</dbReference>
<dbReference type="InterPro" id="IPR000943">
    <property type="entry name" value="RNA_pol_sigma70"/>
</dbReference>
<keyword evidence="11" id="KW-1185">Reference proteome</keyword>
<dbReference type="InterPro" id="IPR027417">
    <property type="entry name" value="P-loop_NTPase"/>
</dbReference>
<dbReference type="InterPro" id="IPR007630">
    <property type="entry name" value="RNA_pol_sigma70_r4"/>
</dbReference>
<evidence type="ECO:0000256" key="7">
    <source>
        <dbReference type="SAM" id="MobiDB-lite"/>
    </source>
</evidence>
<feature type="compositionally biased region" description="Basic and acidic residues" evidence="7">
    <location>
        <begin position="858"/>
        <end position="875"/>
    </location>
</feature>
<evidence type="ECO:0000259" key="8">
    <source>
        <dbReference type="PROSITE" id="PS00715"/>
    </source>
</evidence>
<dbReference type="InterPro" id="IPR009042">
    <property type="entry name" value="RNA_pol_sigma70_r1_2"/>
</dbReference>
<dbReference type="EMBL" id="SRRZ01000110">
    <property type="protein sequence ID" value="NQE37053.1"/>
    <property type="molecule type" value="Genomic_DNA"/>
</dbReference>
<keyword evidence="4 5" id="KW-0804">Transcription</keyword>
<reference evidence="10 11" key="1">
    <citation type="journal article" date="2020" name="Sci. Rep.">
        <title>A novel cyanobacterial geosmin producer, revising GeoA distribution and dispersion patterns in Bacteria.</title>
        <authorList>
            <person name="Churro C."/>
            <person name="Semedo-Aguiar A.P."/>
            <person name="Silva A.D."/>
            <person name="Pereira-Leal J.B."/>
            <person name="Leite R.B."/>
        </authorList>
    </citation>
    <scope>NUCLEOTIDE SEQUENCE [LARGE SCALE GENOMIC DNA]</scope>
    <source>
        <strain evidence="10 11">IPMA8</strain>
    </source>
</reference>
<evidence type="ECO:0000256" key="6">
    <source>
        <dbReference type="SAM" id="Coils"/>
    </source>
</evidence>
<organism evidence="10 11">
    <name type="scientific">Microcoleus asticus IPMA8</name>
    <dbReference type="NCBI Taxonomy" id="2563858"/>
    <lineage>
        <taxon>Bacteria</taxon>
        <taxon>Bacillati</taxon>
        <taxon>Cyanobacteriota</taxon>
        <taxon>Cyanophyceae</taxon>
        <taxon>Oscillatoriophycideae</taxon>
        <taxon>Oscillatoriales</taxon>
        <taxon>Microcoleaceae</taxon>
        <taxon>Microcoleus</taxon>
        <taxon>Microcoleus asticus</taxon>
    </lineage>
</organism>
<dbReference type="SUPFAM" id="SSF52540">
    <property type="entry name" value="P-loop containing nucleoside triphosphate hydrolases"/>
    <property type="match status" value="1"/>
</dbReference>
<dbReference type="SUPFAM" id="SSF88659">
    <property type="entry name" value="Sigma3 and sigma4 domains of RNA polymerase sigma factors"/>
    <property type="match status" value="2"/>
</dbReference>
<keyword evidence="2 5" id="KW-0731">Sigma factor</keyword>
<keyword evidence="6" id="KW-0175">Coiled coil</keyword>
<dbReference type="InterPro" id="IPR007624">
    <property type="entry name" value="RNA_pol_sigma70_r3"/>
</dbReference>
<name>A0ABX2D4F5_9CYAN</name>
<dbReference type="InterPro" id="IPR013325">
    <property type="entry name" value="RNA_pol_sigma_r2"/>
</dbReference>
<dbReference type="InterPro" id="IPR036388">
    <property type="entry name" value="WH-like_DNA-bd_sf"/>
</dbReference>
<dbReference type="InterPro" id="IPR013324">
    <property type="entry name" value="RNA_pol_sigma_r3/r4-like"/>
</dbReference>
<evidence type="ECO:0000256" key="4">
    <source>
        <dbReference type="ARBA" id="ARBA00023163"/>
    </source>
</evidence>
<protein>
    <recommendedName>
        <fullName evidence="5">RNA polymerase sigma factor</fullName>
    </recommendedName>
</protein>
<dbReference type="Pfam" id="PF04545">
    <property type="entry name" value="Sigma70_r4"/>
    <property type="match status" value="1"/>
</dbReference>
<dbReference type="InterPro" id="IPR007627">
    <property type="entry name" value="RNA_pol_sigma70_r2"/>
</dbReference>
<dbReference type="PROSITE" id="PS00716">
    <property type="entry name" value="SIGMA70_2"/>
    <property type="match status" value="1"/>
</dbReference>
<evidence type="ECO:0000313" key="11">
    <source>
        <dbReference type="Proteomes" id="UP000702425"/>
    </source>
</evidence>
<dbReference type="Pfam" id="PF00140">
    <property type="entry name" value="Sigma70_r1_2"/>
    <property type="match status" value="1"/>
</dbReference>
<gene>
    <name evidence="10" type="primary">sigA_2</name>
    <name evidence="10" type="ORF">E5S67_04821</name>
</gene>
<dbReference type="PANTHER" id="PTHR30603">
    <property type="entry name" value="RNA POLYMERASE SIGMA FACTOR RPO"/>
    <property type="match status" value="1"/>
</dbReference>
<keyword evidence="3 5" id="KW-0238">DNA-binding</keyword>
<evidence type="ECO:0000256" key="1">
    <source>
        <dbReference type="ARBA" id="ARBA00023015"/>
    </source>
</evidence>
<evidence type="ECO:0000256" key="3">
    <source>
        <dbReference type="ARBA" id="ARBA00023125"/>
    </source>
</evidence>
<comment type="similarity">
    <text evidence="5">Belongs to the sigma-70 factor family.</text>
</comment>
<feature type="coiled-coil region" evidence="6">
    <location>
        <begin position="571"/>
        <end position="631"/>
    </location>
</feature>